<dbReference type="Proteomes" id="UP000325440">
    <property type="component" value="Unassembled WGS sequence"/>
</dbReference>
<evidence type="ECO:0000313" key="1">
    <source>
        <dbReference type="EMBL" id="VVC35538.1"/>
    </source>
</evidence>
<sequence>VMEQHFEATKLFHSSHMLSTSYLVAIRYLPNFSSITIARRLATSSRPWATDGIDTRTQSPTFKERGSMPLHLVTILSAWSF</sequence>
<feature type="non-terminal residue" evidence="1">
    <location>
        <position position="1"/>
    </location>
</feature>
<dbReference type="EMBL" id="CABPRJ010001427">
    <property type="protein sequence ID" value="VVC35538.1"/>
    <property type="molecule type" value="Genomic_DNA"/>
</dbReference>
<name>A0A5E4MTH7_9HEMI</name>
<organism evidence="1 2">
    <name type="scientific">Cinara cedri</name>
    <dbReference type="NCBI Taxonomy" id="506608"/>
    <lineage>
        <taxon>Eukaryota</taxon>
        <taxon>Metazoa</taxon>
        <taxon>Ecdysozoa</taxon>
        <taxon>Arthropoda</taxon>
        <taxon>Hexapoda</taxon>
        <taxon>Insecta</taxon>
        <taxon>Pterygota</taxon>
        <taxon>Neoptera</taxon>
        <taxon>Paraneoptera</taxon>
        <taxon>Hemiptera</taxon>
        <taxon>Sternorrhyncha</taxon>
        <taxon>Aphidomorpha</taxon>
        <taxon>Aphidoidea</taxon>
        <taxon>Aphididae</taxon>
        <taxon>Lachninae</taxon>
        <taxon>Cinara</taxon>
    </lineage>
</organism>
<reference evidence="1 2" key="1">
    <citation type="submission" date="2019-08" db="EMBL/GenBank/DDBJ databases">
        <authorList>
            <person name="Alioto T."/>
            <person name="Alioto T."/>
            <person name="Gomez Garrido J."/>
        </authorList>
    </citation>
    <scope>NUCLEOTIDE SEQUENCE [LARGE SCALE GENOMIC DNA]</scope>
</reference>
<keyword evidence="2" id="KW-1185">Reference proteome</keyword>
<protein>
    <submittedName>
        <fullName evidence="1">Uncharacterized protein</fullName>
    </submittedName>
</protein>
<accession>A0A5E4MTH7</accession>
<dbReference type="AlphaFoldDB" id="A0A5E4MTH7"/>
<gene>
    <name evidence="1" type="ORF">CINCED_3A007558</name>
</gene>
<evidence type="ECO:0000313" key="2">
    <source>
        <dbReference type="Proteomes" id="UP000325440"/>
    </source>
</evidence>
<proteinExistence type="predicted"/>